<reference evidence="1" key="1">
    <citation type="submission" date="2023-07" db="EMBL/GenBank/DDBJ databases">
        <title>Wenyingzhuangia sp. chi5 genome sequencing and assembly.</title>
        <authorList>
            <person name="Park S."/>
        </authorList>
    </citation>
    <scope>NUCLEOTIDE SEQUENCE</scope>
    <source>
        <strain evidence="1">Chi5</strain>
    </source>
</reference>
<proteinExistence type="predicted"/>
<organism evidence="1 2">
    <name type="scientific">Wenyingzhuangia gilva</name>
    <dbReference type="NCBI Taxonomy" id="3057677"/>
    <lineage>
        <taxon>Bacteria</taxon>
        <taxon>Pseudomonadati</taxon>
        <taxon>Bacteroidota</taxon>
        <taxon>Flavobacteriia</taxon>
        <taxon>Flavobacteriales</taxon>
        <taxon>Flavobacteriaceae</taxon>
        <taxon>Wenyingzhuangia</taxon>
    </lineage>
</organism>
<dbReference type="Proteomes" id="UP001168642">
    <property type="component" value="Unassembled WGS sequence"/>
</dbReference>
<comment type="caution">
    <text evidence="1">The sequence shown here is derived from an EMBL/GenBank/DDBJ whole genome shotgun (WGS) entry which is preliminary data.</text>
</comment>
<evidence type="ECO:0000313" key="2">
    <source>
        <dbReference type="Proteomes" id="UP001168642"/>
    </source>
</evidence>
<accession>A0ABT8VQT0</accession>
<evidence type="ECO:0008006" key="3">
    <source>
        <dbReference type="Google" id="ProtNLM"/>
    </source>
</evidence>
<protein>
    <recommendedName>
        <fullName evidence="3">Acyltransferase</fullName>
    </recommendedName>
</protein>
<keyword evidence="2" id="KW-1185">Reference proteome</keyword>
<dbReference type="RefSeq" id="WP_302883577.1">
    <property type="nucleotide sequence ID" value="NZ_JAUMIT010000002.1"/>
</dbReference>
<sequence length="56" mass="6885">MIVIPLSFYKLNGKKLQRQYRDYLSEFKQWKQKKIAFIPESFENGDTRKQLLIQYN</sequence>
<dbReference type="EMBL" id="JAUMIT010000002">
    <property type="protein sequence ID" value="MDO3694324.1"/>
    <property type="molecule type" value="Genomic_DNA"/>
</dbReference>
<evidence type="ECO:0000313" key="1">
    <source>
        <dbReference type="EMBL" id="MDO3694324.1"/>
    </source>
</evidence>
<gene>
    <name evidence="1" type="ORF">QVZ41_05625</name>
</gene>
<name>A0ABT8VQT0_9FLAO</name>